<dbReference type="Proteomes" id="UP000279275">
    <property type="component" value="Unassembled WGS sequence"/>
</dbReference>
<dbReference type="InterPro" id="IPR011009">
    <property type="entry name" value="Kinase-like_dom_sf"/>
</dbReference>
<protein>
    <submittedName>
        <fullName evidence="8">Serine/threonine protein kinase</fullName>
    </submittedName>
</protein>
<keyword evidence="6" id="KW-0812">Transmembrane</keyword>
<feature type="transmembrane region" description="Helical" evidence="6">
    <location>
        <begin position="326"/>
        <end position="348"/>
    </location>
</feature>
<dbReference type="Gene3D" id="3.30.200.20">
    <property type="entry name" value="Phosphorylase Kinase, domain 1"/>
    <property type="match status" value="1"/>
</dbReference>
<dbReference type="PANTHER" id="PTHR43289:SF34">
    <property type="entry name" value="SERINE_THREONINE-PROTEIN KINASE YBDM-RELATED"/>
    <property type="match status" value="1"/>
</dbReference>
<dbReference type="SUPFAM" id="SSF56112">
    <property type="entry name" value="Protein kinase-like (PK-like)"/>
    <property type="match status" value="1"/>
</dbReference>
<evidence type="ECO:0000313" key="8">
    <source>
        <dbReference type="EMBL" id="RMI28680.1"/>
    </source>
</evidence>
<dbReference type="PROSITE" id="PS00107">
    <property type="entry name" value="PROTEIN_KINASE_ATP"/>
    <property type="match status" value="1"/>
</dbReference>
<feature type="binding site" evidence="5">
    <location>
        <position position="41"/>
    </location>
    <ligand>
        <name>ATP</name>
        <dbReference type="ChEBI" id="CHEBI:30616"/>
    </ligand>
</feature>
<evidence type="ECO:0000256" key="5">
    <source>
        <dbReference type="PROSITE-ProRule" id="PRU10141"/>
    </source>
</evidence>
<evidence type="ECO:0000259" key="7">
    <source>
        <dbReference type="PROSITE" id="PS50011"/>
    </source>
</evidence>
<dbReference type="Gene3D" id="1.10.510.10">
    <property type="entry name" value="Transferase(Phosphotransferase) domain 1"/>
    <property type="match status" value="1"/>
</dbReference>
<dbReference type="SMART" id="SM00220">
    <property type="entry name" value="S_TKc"/>
    <property type="match status" value="1"/>
</dbReference>
<feature type="domain" description="Protein kinase" evidence="7">
    <location>
        <begin position="13"/>
        <end position="261"/>
    </location>
</feature>
<gene>
    <name evidence="8" type="ORF">EBN03_28970</name>
</gene>
<dbReference type="RefSeq" id="WP_122191331.1">
    <property type="nucleotide sequence ID" value="NZ_RFFH01000019.1"/>
</dbReference>
<keyword evidence="8" id="KW-0723">Serine/threonine-protein kinase</keyword>
<dbReference type="AlphaFoldDB" id="A0A3M2KW49"/>
<keyword evidence="6" id="KW-0472">Membrane</keyword>
<evidence type="ECO:0000256" key="1">
    <source>
        <dbReference type="ARBA" id="ARBA00022679"/>
    </source>
</evidence>
<name>A0A3M2KW49_9NOCA</name>
<proteinExistence type="predicted"/>
<dbReference type="InterPro" id="IPR008271">
    <property type="entry name" value="Ser/Thr_kinase_AS"/>
</dbReference>
<accession>A0A3M2KW49</accession>
<evidence type="ECO:0000313" key="9">
    <source>
        <dbReference type="Proteomes" id="UP000279275"/>
    </source>
</evidence>
<keyword evidence="3 8" id="KW-0418">Kinase</keyword>
<evidence type="ECO:0000256" key="2">
    <source>
        <dbReference type="ARBA" id="ARBA00022741"/>
    </source>
</evidence>
<dbReference type="GO" id="GO:0004674">
    <property type="term" value="F:protein serine/threonine kinase activity"/>
    <property type="evidence" value="ECO:0007669"/>
    <property type="project" value="UniProtKB-KW"/>
</dbReference>
<evidence type="ECO:0000256" key="6">
    <source>
        <dbReference type="SAM" id="Phobius"/>
    </source>
</evidence>
<keyword evidence="6" id="KW-1133">Transmembrane helix</keyword>
<comment type="caution">
    <text evidence="8">The sequence shown here is derived from an EMBL/GenBank/DDBJ whole genome shotgun (WGS) entry which is preliminary data.</text>
</comment>
<organism evidence="8 9">
    <name type="scientific">Nocardia stercoris</name>
    <dbReference type="NCBI Taxonomy" id="2483361"/>
    <lineage>
        <taxon>Bacteria</taxon>
        <taxon>Bacillati</taxon>
        <taxon>Actinomycetota</taxon>
        <taxon>Actinomycetes</taxon>
        <taxon>Mycobacteriales</taxon>
        <taxon>Nocardiaceae</taxon>
        <taxon>Nocardia</taxon>
    </lineage>
</organism>
<dbReference type="InterPro" id="IPR000719">
    <property type="entry name" value="Prot_kinase_dom"/>
</dbReference>
<dbReference type="Pfam" id="PF12079">
    <property type="entry name" value="DUF3558"/>
    <property type="match status" value="1"/>
</dbReference>
<keyword evidence="1" id="KW-0808">Transferase</keyword>
<dbReference type="InterPro" id="IPR024520">
    <property type="entry name" value="DUF3558"/>
</dbReference>
<dbReference type="PANTHER" id="PTHR43289">
    <property type="entry name" value="MITOGEN-ACTIVATED PROTEIN KINASE KINASE KINASE 20-RELATED"/>
    <property type="match status" value="1"/>
</dbReference>
<keyword evidence="2 5" id="KW-0547">Nucleotide-binding</keyword>
<dbReference type="CDD" id="cd14014">
    <property type="entry name" value="STKc_PknB_like"/>
    <property type="match status" value="1"/>
</dbReference>
<dbReference type="InterPro" id="IPR017441">
    <property type="entry name" value="Protein_kinase_ATP_BS"/>
</dbReference>
<dbReference type="Pfam" id="PF00069">
    <property type="entry name" value="Pkinase"/>
    <property type="match status" value="1"/>
</dbReference>
<keyword evidence="9" id="KW-1185">Reference proteome</keyword>
<evidence type="ECO:0000256" key="4">
    <source>
        <dbReference type="ARBA" id="ARBA00022840"/>
    </source>
</evidence>
<reference evidence="8 9" key="1">
    <citation type="submission" date="2018-10" db="EMBL/GenBank/DDBJ databases">
        <title>Isolation from cow dung.</title>
        <authorList>
            <person name="Ling L."/>
        </authorList>
    </citation>
    <scope>NUCLEOTIDE SEQUENCE [LARGE SCALE GENOMIC DNA]</scope>
    <source>
        <strain evidence="8 9">NEAU-LL90</strain>
    </source>
</reference>
<dbReference type="EMBL" id="RFFH01000019">
    <property type="protein sequence ID" value="RMI28680.1"/>
    <property type="molecule type" value="Genomic_DNA"/>
</dbReference>
<keyword evidence="4 5" id="KW-0067">ATP-binding</keyword>
<evidence type="ECO:0000256" key="3">
    <source>
        <dbReference type="ARBA" id="ARBA00022777"/>
    </source>
</evidence>
<sequence length="510" mass="53663">MTSTELPAAVGRYRVAASLGEGGMGRVLLGIGPDGRYVAIKQVHPHLLGTREFRERFRREVTTSSQVSGAFTAAVVDADPDADLPWLATVFVPGPSLHDALQLFGPLPTPALYVLGAGLASALLEIHRVGLVHRDLKPSNVLLAADGPRVIDFGVARTLEASELTHTGAVIGSPAFMSPEQAESDRIGPASDVFSLGSVLAAAATGRSVFAGPSTPLTLYNVVFQQPDLTGVPPELIPIVTACLDKQPTGRPTPQQIRDFFAVATPLGRPWPDAIHQHIADEERRLSTLARPDATIIRTVVDPGPATPVVSPPPATVPEHRPRQRLLIVLGAIALCAVMAAAAAFALTRGGSGSSTAMATSTAAATTTATIVSPDKLFDPCTAIPQSFQSAHTWEYKTPDNFAYSSGDSQGCDFSSQSPRYQITIQTTHTMIEAAATKDQGPLTQIDIDGRRAVRTPDTGTTPHECQVFVRMRGGSLLFLLMESSDSPADACAIAVDIASGVVPMLPPDS</sequence>
<dbReference type="PROSITE" id="PS00108">
    <property type="entry name" value="PROTEIN_KINASE_ST"/>
    <property type="match status" value="1"/>
</dbReference>
<dbReference type="GO" id="GO:0005524">
    <property type="term" value="F:ATP binding"/>
    <property type="evidence" value="ECO:0007669"/>
    <property type="project" value="UniProtKB-UniRule"/>
</dbReference>
<dbReference type="PROSITE" id="PS50011">
    <property type="entry name" value="PROTEIN_KINASE_DOM"/>
    <property type="match status" value="1"/>
</dbReference>